<sequence length="88" mass="9478">MQLSARRAPSPATPSSERRGALSWPAGKHDSKKHAREPARNGRHRCSHQCCKHPIRATLGPTFTDRLTNVSPAHDAPLADDDGDSGAC</sequence>
<reference evidence="2" key="1">
    <citation type="submission" date="2021-12" db="EMBL/GenBank/DDBJ databases">
        <title>Comparative genomics, transcriptomics and evolutionary studies reveal genomic signatures of adaptation to plant cell wall in hemibiotrophic fungi.</title>
        <authorList>
            <consortium name="DOE Joint Genome Institute"/>
            <person name="Baroncelli R."/>
            <person name="Diaz J.F."/>
            <person name="Benocci T."/>
            <person name="Peng M."/>
            <person name="Battaglia E."/>
            <person name="Haridas S."/>
            <person name="Andreopoulos W."/>
            <person name="Labutti K."/>
            <person name="Pangilinan J."/>
            <person name="Floch G.L."/>
            <person name="Makela M.R."/>
            <person name="Henrissat B."/>
            <person name="Grigoriev I.V."/>
            <person name="Crouch J.A."/>
            <person name="De Vries R.P."/>
            <person name="Sukno S.A."/>
            <person name="Thon M.R."/>
        </authorList>
    </citation>
    <scope>NUCLEOTIDE SEQUENCE</scope>
    <source>
        <strain evidence="2">CBS 112980</strain>
    </source>
</reference>
<name>A0AAD8UR72_GLOAC</name>
<proteinExistence type="predicted"/>
<protein>
    <submittedName>
        <fullName evidence="2">Uncharacterized protein</fullName>
    </submittedName>
</protein>
<dbReference type="RefSeq" id="XP_060368023.1">
    <property type="nucleotide sequence ID" value="XM_060507611.1"/>
</dbReference>
<feature type="region of interest" description="Disordered" evidence="1">
    <location>
        <begin position="1"/>
        <end position="47"/>
    </location>
</feature>
<evidence type="ECO:0000313" key="2">
    <source>
        <dbReference type="EMBL" id="KAK1727968.1"/>
    </source>
</evidence>
<comment type="caution">
    <text evidence="2">The sequence shown here is derived from an EMBL/GenBank/DDBJ whole genome shotgun (WGS) entry which is preliminary data.</text>
</comment>
<dbReference type="Proteomes" id="UP001244207">
    <property type="component" value="Unassembled WGS sequence"/>
</dbReference>
<dbReference type="GeneID" id="85391510"/>
<keyword evidence="3" id="KW-1185">Reference proteome</keyword>
<evidence type="ECO:0000256" key="1">
    <source>
        <dbReference type="SAM" id="MobiDB-lite"/>
    </source>
</evidence>
<dbReference type="EMBL" id="JAHMHS010000020">
    <property type="protein sequence ID" value="KAK1727968.1"/>
    <property type="molecule type" value="Genomic_DNA"/>
</dbReference>
<feature type="region of interest" description="Disordered" evidence="1">
    <location>
        <begin position="62"/>
        <end position="88"/>
    </location>
</feature>
<dbReference type="AlphaFoldDB" id="A0AAD8UR72"/>
<feature type="compositionally biased region" description="Basic residues" evidence="1">
    <location>
        <begin position="30"/>
        <end position="47"/>
    </location>
</feature>
<evidence type="ECO:0000313" key="3">
    <source>
        <dbReference type="Proteomes" id="UP001244207"/>
    </source>
</evidence>
<accession>A0AAD8UR72</accession>
<organism evidence="2 3">
    <name type="scientific">Glomerella acutata</name>
    <name type="common">Colletotrichum acutatum</name>
    <dbReference type="NCBI Taxonomy" id="27357"/>
    <lineage>
        <taxon>Eukaryota</taxon>
        <taxon>Fungi</taxon>
        <taxon>Dikarya</taxon>
        <taxon>Ascomycota</taxon>
        <taxon>Pezizomycotina</taxon>
        <taxon>Sordariomycetes</taxon>
        <taxon>Hypocreomycetidae</taxon>
        <taxon>Glomerellales</taxon>
        <taxon>Glomerellaceae</taxon>
        <taxon>Colletotrichum</taxon>
        <taxon>Colletotrichum acutatum species complex</taxon>
    </lineage>
</organism>
<feature type="compositionally biased region" description="Acidic residues" evidence="1">
    <location>
        <begin position="78"/>
        <end position="88"/>
    </location>
</feature>
<gene>
    <name evidence="2" type="ORF">BDZ83DRAFT_610791</name>
</gene>